<feature type="compositionally biased region" description="Basic and acidic residues" evidence="3">
    <location>
        <begin position="1"/>
        <end position="12"/>
    </location>
</feature>
<protein>
    <submittedName>
        <fullName evidence="4">Growth inhibitor PemK</fullName>
    </submittedName>
</protein>
<sequence>MTSRDVRPDLRPTGDLARTISYSPDLDGDADPGEIVWTWVAYEDDPSQGKDRPVLVVGRDARAEQADTVLGLMLSSKDHRSDGNWLPVGSGPWDSQGRPSFVRLDRVLVVDDDGIRREGAILGRPTFDTVAHELREHYGWR</sequence>
<dbReference type="GO" id="GO:0003677">
    <property type="term" value="F:DNA binding"/>
    <property type="evidence" value="ECO:0007669"/>
    <property type="project" value="InterPro"/>
</dbReference>
<dbReference type="AlphaFoldDB" id="A0A2I1RB71"/>
<dbReference type="STRING" id="2055.BCM27_16370"/>
<dbReference type="SUPFAM" id="SSF50118">
    <property type="entry name" value="Cell growth inhibitor/plasmid maintenance toxic component"/>
    <property type="match status" value="1"/>
</dbReference>
<comment type="caution">
    <text evidence="4">The sequence shown here is derived from an EMBL/GenBank/DDBJ whole genome shotgun (WGS) entry which is preliminary data.</text>
</comment>
<dbReference type="RefSeq" id="WP_101819367.1">
    <property type="nucleotide sequence ID" value="NZ_JBEPSW010000006.1"/>
</dbReference>
<dbReference type="Gene3D" id="2.30.30.110">
    <property type="match status" value="1"/>
</dbReference>
<keyword evidence="2" id="KW-1277">Toxin-antitoxin system</keyword>
<gene>
    <name evidence="4" type="ORF">CYJ73_05625</name>
</gene>
<dbReference type="Proteomes" id="UP000234662">
    <property type="component" value="Unassembled WGS sequence"/>
</dbReference>
<feature type="region of interest" description="Disordered" evidence="3">
    <location>
        <begin position="1"/>
        <end position="30"/>
    </location>
</feature>
<accession>A0A2I1RB71</accession>
<dbReference type="InterPro" id="IPR003477">
    <property type="entry name" value="PemK-like"/>
</dbReference>
<dbReference type="Pfam" id="PF02452">
    <property type="entry name" value="PemK_toxin"/>
    <property type="match status" value="1"/>
</dbReference>
<evidence type="ECO:0000256" key="3">
    <source>
        <dbReference type="SAM" id="MobiDB-lite"/>
    </source>
</evidence>
<comment type="similarity">
    <text evidence="1">Belongs to the PemK/MazF family.</text>
</comment>
<dbReference type="EMBL" id="PKJC01000003">
    <property type="protein sequence ID" value="PKZ66387.1"/>
    <property type="molecule type" value="Genomic_DNA"/>
</dbReference>
<reference evidence="4 5" key="1">
    <citation type="submission" date="2017-12" db="EMBL/GenBank/DDBJ databases">
        <title>Phylogenetic diversity of female urinary microbiome.</title>
        <authorList>
            <person name="Thomas-White K."/>
            <person name="Wolfe A.J."/>
        </authorList>
    </citation>
    <scope>NUCLEOTIDE SEQUENCE [LARGE SCALE GENOMIC DNA]</scope>
    <source>
        <strain evidence="4 5">UMB0777</strain>
    </source>
</reference>
<evidence type="ECO:0000313" key="5">
    <source>
        <dbReference type="Proteomes" id="UP000234662"/>
    </source>
</evidence>
<dbReference type="InterPro" id="IPR011067">
    <property type="entry name" value="Plasmid_toxin/cell-grow_inhib"/>
</dbReference>
<evidence type="ECO:0000256" key="1">
    <source>
        <dbReference type="ARBA" id="ARBA00007521"/>
    </source>
</evidence>
<evidence type="ECO:0000313" key="4">
    <source>
        <dbReference type="EMBL" id="PKZ66387.1"/>
    </source>
</evidence>
<organism evidence="4 5">
    <name type="scientific">Gordonia terrae</name>
    <dbReference type="NCBI Taxonomy" id="2055"/>
    <lineage>
        <taxon>Bacteria</taxon>
        <taxon>Bacillati</taxon>
        <taxon>Actinomycetota</taxon>
        <taxon>Actinomycetes</taxon>
        <taxon>Mycobacteriales</taxon>
        <taxon>Gordoniaceae</taxon>
        <taxon>Gordonia</taxon>
    </lineage>
</organism>
<name>A0A2I1RB71_9ACTN</name>
<proteinExistence type="inferred from homology"/>
<evidence type="ECO:0000256" key="2">
    <source>
        <dbReference type="ARBA" id="ARBA00022649"/>
    </source>
</evidence>